<gene>
    <name evidence="3" type="ORF">FloV-SA2_00373</name>
</gene>
<feature type="domain" description="RNA polymerase subunit H/Rpb5 C-terminal" evidence="2">
    <location>
        <begin position="145"/>
        <end position="218"/>
    </location>
</feature>
<dbReference type="InterPro" id="IPR014381">
    <property type="entry name" value="Arch_Rpo5/euc_Rpb5"/>
</dbReference>
<evidence type="ECO:0000256" key="1">
    <source>
        <dbReference type="ARBA" id="ARBA00023163"/>
    </source>
</evidence>
<dbReference type="SUPFAM" id="SSF55287">
    <property type="entry name" value="RPB5-like RNA polymerase subunit"/>
    <property type="match status" value="1"/>
</dbReference>
<proteinExistence type="predicted"/>
<dbReference type="PANTHER" id="PTHR10535">
    <property type="entry name" value="DNA-DIRECTED RNA POLYMERASES I, II, AND III SUBUNIT RPABC1"/>
    <property type="match status" value="1"/>
</dbReference>
<dbReference type="GO" id="GO:0000428">
    <property type="term" value="C:DNA-directed RNA polymerase complex"/>
    <property type="evidence" value="ECO:0007669"/>
    <property type="project" value="UniProtKB-KW"/>
</dbReference>
<dbReference type="Pfam" id="PF01191">
    <property type="entry name" value="RNA_pol_Rpb5_C"/>
    <property type="match status" value="1"/>
</dbReference>
<name>A0AB39JET6_9VIRU</name>
<protein>
    <submittedName>
        <fullName evidence="3">DNA-Directed RNA polymerase II, Subunit Rpb5</fullName>
    </submittedName>
</protein>
<keyword evidence="1" id="KW-0804">Transcription</keyword>
<sequence length="220" mass="26105">MSNENSTIINDIYNSRKQIIYYLDKLGYNTESYENFTISEINAMKQATEQNNMIDDSLLNFEVSKRDNESHNCKVVYYLKQNIKKNVLLDLVFDYYEYDEEKKKNNAIIIIILGNVNDTSISTIQDLWNKYNEYCALFDIATLQYNILEHKYVPKHEKLDEKDKIKMFQKYNVTNNTQLPEISMFDPVAKAILLKPDEICKITRIDKTSFENDYYRICVI</sequence>
<dbReference type="GO" id="GO:0006366">
    <property type="term" value="P:transcription by RNA polymerase II"/>
    <property type="evidence" value="ECO:0007669"/>
    <property type="project" value="TreeGrafter"/>
</dbReference>
<dbReference type="GO" id="GO:0003899">
    <property type="term" value="F:DNA-directed RNA polymerase activity"/>
    <property type="evidence" value="ECO:0007669"/>
    <property type="project" value="InterPro"/>
</dbReference>
<dbReference type="InterPro" id="IPR035913">
    <property type="entry name" value="RPB5-like_sf"/>
</dbReference>
<reference evidence="3" key="1">
    <citation type="submission" date="2024-03" db="EMBL/GenBank/DDBJ databases">
        <title>Eukaryotic viruses encode the ribosomal protein eL40.</title>
        <authorList>
            <person name="Thomy J."/>
            <person name="Schvarcz C.R."/>
            <person name="McBeain K.A."/>
            <person name="Edwards K.F."/>
            <person name="Steward G.F."/>
        </authorList>
    </citation>
    <scope>NUCLEOTIDE SEQUENCE</scope>
    <source>
        <strain evidence="3">FloV-SA2</strain>
    </source>
</reference>
<dbReference type="GO" id="GO:0003677">
    <property type="term" value="F:DNA binding"/>
    <property type="evidence" value="ECO:0007669"/>
    <property type="project" value="InterPro"/>
</dbReference>
<keyword evidence="3" id="KW-0240">DNA-directed RNA polymerase</keyword>
<dbReference type="Gene3D" id="3.90.940.20">
    <property type="entry name" value="RPB5-like RNA polymerase subunit"/>
    <property type="match status" value="1"/>
</dbReference>
<evidence type="ECO:0000313" key="3">
    <source>
        <dbReference type="EMBL" id="XDO02191.1"/>
    </source>
</evidence>
<dbReference type="PANTHER" id="PTHR10535:SF0">
    <property type="entry name" value="DNA-DIRECTED RNA POLYMERASES I, II, AND III SUBUNIT RPABC1"/>
    <property type="match status" value="1"/>
</dbReference>
<dbReference type="EMBL" id="PP542043">
    <property type="protein sequence ID" value="XDO02191.1"/>
    <property type="molecule type" value="Genomic_DNA"/>
</dbReference>
<accession>A0AB39JET6</accession>
<dbReference type="GO" id="GO:0042797">
    <property type="term" value="P:tRNA transcription by RNA polymerase III"/>
    <property type="evidence" value="ECO:0007669"/>
    <property type="project" value="TreeGrafter"/>
</dbReference>
<organism evidence="3">
    <name type="scientific">Florenciella sp. virus SA2</name>
    <dbReference type="NCBI Taxonomy" id="3240092"/>
    <lineage>
        <taxon>Viruses</taxon>
    </lineage>
</organism>
<dbReference type="PIRSF" id="PIRSF000747">
    <property type="entry name" value="RPB5"/>
    <property type="match status" value="1"/>
</dbReference>
<dbReference type="InterPro" id="IPR000783">
    <property type="entry name" value="RNA_pol_subH/Rpb5_C"/>
</dbReference>
<evidence type="ECO:0000259" key="2">
    <source>
        <dbReference type="Pfam" id="PF01191"/>
    </source>
</evidence>
<dbReference type="GO" id="GO:0006362">
    <property type="term" value="P:transcription elongation by RNA polymerase I"/>
    <property type="evidence" value="ECO:0007669"/>
    <property type="project" value="TreeGrafter"/>
</dbReference>